<dbReference type="Pfam" id="PF02424">
    <property type="entry name" value="ApbE"/>
    <property type="match status" value="1"/>
</dbReference>
<comment type="catalytic activity">
    <reaction evidence="10">
        <text>L-threonyl-[protein] + FAD = FMN-L-threonyl-[protein] + AMP + H(+)</text>
        <dbReference type="Rhea" id="RHEA:36847"/>
        <dbReference type="Rhea" id="RHEA-COMP:11060"/>
        <dbReference type="Rhea" id="RHEA-COMP:11061"/>
        <dbReference type="ChEBI" id="CHEBI:15378"/>
        <dbReference type="ChEBI" id="CHEBI:30013"/>
        <dbReference type="ChEBI" id="CHEBI:57692"/>
        <dbReference type="ChEBI" id="CHEBI:74257"/>
        <dbReference type="ChEBI" id="CHEBI:456215"/>
        <dbReference type="EC" id="2.7.1.180"/>
    </reaction>
</comment>
<gene>
    <name evidence="11" type="ORF">NDK43_26485</name>
</gene>
<evidence type="ECO:0000256" key="5">
    <source>
        <dbReference type="ARBA" id="ARBA00022679"/>
    </source>
</evidence>
<dbReference type="PANTHER" id="PTHR30040">
    <property type="entry name" value="THIAMINE BIOSYNTHESIS LIPOPROTEIN APBE"/>
    <property type="match status" value="1"/>
</dbReference>
<proteinExistence type="predicted"/>
<evidence type="ECO:0000256" key="3">
    <source>
        <dbReference type="ARBA" id="ARBA00016337"/>
    </source>
</evidence>
<dbReference type="Proteomes" id="UP001523262">
    <property type="component" value="Unassembled WGS sequence"/>
</dbReference>
<evidence type="ECO:0000256" key="7">
    <source>
        <dbReference type="ARBA" id="ARBA00022827"/>
    </source>
</evidence>
<dbReference type="InterPro" id="IPR024932">
    <property type="entry name" value="ApbE"/>
</dbReference>
<dbReference type="InterPro" id="IPR003374">
    <property type="entry name" value="ApbE-like_sf"/>
</dbReference>
<evidence type="ECO:0000313" key="12">
    <source>
        <dbReference type="Proteomes" id="UP001523262"/>
    </source>
</evidence>
<dbReference type="EMBL" id="JAMQCR010000002">
    <property type="protein sequence ID" value="MCM2535256.1"/>
    <property type="molecule type" value="Genomic_DNA"/>
</dbReference>
<accession>A0ABT0WG20</accession>
<keyword evidence="5 11" id="KW-0808">Transferase</keyword>
<keyword evidence="4" id="KW-0285">Flavoprotein</keyword>
<sequence length="307" mass="35382">MPTQMLTFRAMNSTFEIRIDSKYEISFEALTFLNSETERLEQIMSRFRETSELTFLNRKLHKWNTITEIMLDVLKRTEEKWVEMKGAFDPRVLADLVQLGYSGVEVSQYQSRDHFLFEWNNEGQVKFSTPIDLGGIGKGYTVDYLSNLIERECKNDLTGYFINGGGDMIIYGTQEDGSPWNIGVEDPIHSENDLSMALSISGKKTAICTSAVWKNKWKHKNQTVHHLINPWTKLPYQGNIVSATAFGKTCVDAEVYAKCLFIQDEQKNLTLPFLPYILINNQKEILCSNKLNSNITWIFSGFRFSFE</sequence>
<evidence type="ECO:0000256" key="9">
    <source>
        <dbReference type="ARBA" id="ARBA00031306"/>
    </source>
</evidence>
<evidence type="ECO:0000256" key="6">
    <source>
        <dbReference type="ARBA" id="ARBA00022723"/>
    </source>
</evidence>
<evidence type="ECO:0000313" key="11">
    <source>
        <dbReference type="EMBL" id="MCM2535256.1"/>
    </source>
</evidence>
<evidence type="ECO:0000256" key="4">
    <source>
        <dbReference type="ARBA" id="ARBA00022630"/>
    </source>
</evidence>
<protein>
    <recommendedName>
        <fullName evidence="3">FAD:protein FMN transferase</fullName>
        <ecNumber evidence="2">2.7.1.180</ecNumber>
    </recommendedName>
    <alternativeName>
        <fullName evidence="9">Flavin transferase</fullName>
    </alternativeName>
</protein>
<name>A0ABT0WG20_9BACI</name>
<dbReference type="Gene3D" id="3.10.520.10">
    <property type="entry name" value="ApbE-like domains"/>
    <property type="match status" value="1"/>
</dbReference>
<dbReference type="SUPFAM" id="SSF143631">
    <property type="entry name" value="ApbE-like"/>
    <property type="match status" value="1"/>
</dbReference>
<keyword evidence="7" id="KW-0274">FAD</keyword>
<keyword evidence="12" id="KW-1185">Reference proteome</keyword>
<dbReference type="EC" id="2.7.1.180" evidence="2"/>
<comment type="cofactor">
    <cofactor evidence="1">
        <name>Mg(2+)</name>
        <dbReference type="ChEBI" id="CHEBI:18420"/>
    </cofactor>
</comment>
<keyword evidence="6" id="KW-0479">Metal-binding</keyword>
<organism evidence="11 12">
    <name type="scientific">Neobacillus pocheonensis</name>
    <dbReference type="NCBI Taxonomy" id="363869"/>
    <lineage>
        <taxon>Bacteria</taxon>
        <taxon>Bacillati</taxon>
        <taxon>Bacillota</taxon>
        <taxon>Bacilli</taxon>
        <taxon>Bacillales</taxon>
        <taxon>Bacillaceae</taxon>
        <taxon>Neobacillus</taxon>
    </lineage>
</organism>
<evidence type="ECO:0000256" key="8">
    <source>
        <dbReference type="ARBA" id="ARBA00022842"/>
    </source>
</evidence>
<evidence type="ECO:0000256" key="2">
    <source>
        <dbReference type="ARBA" id="ARBA00011955"/>
    </source>
</evidence>
<keyword evidence="8" id="KW-0460">Magnesium</keyword>
<evidence type="ECO:0000256" key="10">
    <source>
        <dbReference type="ARBA" id="ARBA00048540"/>
    </source>
</evidence>
<dbReference type="GO" id="GO:0016740">
    <property type="term" value="F:transferase activity"/>
    <property type="evidence" value="ECO:0007669"/>
    <property type="project" value="UniProtKB-KW"/>
</dbReference>
<dbReference type="PANTHER" id="PTHR30040:SF2">
    <property type="entry name" value="FAD:PROTEIN FMN TRANSFERASE"/>
    <property type="match status" value="1"/>
</dbReference>
<evidence type="ECO:0000256" key="1">
    <source>
        <dbReference type="ARBA" id="ARBA00001946"/>
    </source>
</evidence>
<reference evidence="11 12" key="1">
    <citation type="submission" date="2022-06" db="EMBL/GenBank/DDBJ databases">
        <authorList>
            <person name="Jeon C.O."/>
        </authorList>
    </citation>
    <scope>NUCLEOTIDE SEQUENCE [LARGE SCALE GENOMIC DNA]</scope>
    <source>
        <strain evidence="11 12">KCTC 13943</strain>
    </source>
</reference>
<comment type="caution">
    <text evidence="11">The sequence shown here is derived from an EMBL/GenBank/DDBJ whole genome shotgun (WGS) entry which is preliminary data.</text>
</comment>